<evidence type="ECO:0000313" key="2">
    <source>
        <dbReference type="EMBL" id="OTW31437.1"/>
    </source>
</evidence>
<gene>
    <name evidence="2" type="ORF">B9M88_05105</name>
    <name evidence="1" type="ORF">GLV84_01380</name>
    <name evidence="3" type="ORF">MUA95_00065</name>
</gene>
<proteinExistence type="predicted"/>
<evidence type="ECO:0000313" key="5">
    <source>
        <dbReference type="Proteomes" id="UP000646308"/>
    </source>
</evidence>
<dbReference type="Proteomes" id="UP000646308">
    <property type="component" value="Unassembled WGS sequence"/>
</dbReference>
<name>A0A242VGG7_9STAP</name>
<sequence length="98" mass="11595">MEGLHIMKELLENIKSFFNEHVAPPYKITSVERREDSDSDEEGKSGWRATVEVIEEKEYMKRYAKDQMIGTYTVLLDDDKEVTSFKREGIRYRSKVDQ</sequence>
<reference evidence="3" key="3">
    <citation type="submission" date="2022-03" db="EMBL/GenBank/DDBJ databases">
        <title>Comparative Genomics of East African Camel-Associated Staphylococcaceae spp.: Diversity and Inheritance of Traits Involved in Host-Pathogen Interactions.</title>
        <authorList>
            <person name="Akarsu H."/>
            <person name="Liljander A."/>
            <person name="Younan M."/>
            <person name="Brodard I."/>
            <person name="Glucks I."/>
            <person name="Labroussaa F."/>
            <person name="Overesch G."/>
            <person name="Kuhnert P."/>
            <person name="Perreten V."/>
            <person name="Drexler J.F."/>
            <person name="Corman V.M."/>
            <person name="Falquet L."/>
            <person name="Jores J."/>
        </authorList>
    </citation>
    <scope>NUCLEOTIDE SEQUENCE</scope>
    <source>
        <strain evidence="3">IVB6197</strain>
    </source>
</reference>
<dbReference type="EMBL" id="WMFL01000017">
    <property type="protein sequence ID" value="NJI01539.1"/>
    <property type="molecule type" value="Genomic_DNA"/>
</dbReference>
<evidence type="ECO:0000313" key="3">
    <source>
        <dbReference type="EMBL" id="UXU58308.1"/>
    </source>
</evidence>
<reference evidence="1" key="2">
    <citation type="submission" date="2019-11" db="EMBL/GenBank/DDBJ databases">
        <title>Whole genome comparisons of Staphylococcus agnetis isolates from cattle and chickens.</title>
        <authorList>
            <person name="Rhoads D."/>
            <person name="Shwani A."/>
            <person name="Adkins P."/>
            <person name="Calcutt M."/>
            <person name="Middleton J."/>
        </authorList>
    </citation>
    <scope>NUCLEOTIDE SEQUENCE</scope>
    <source>
        <strain evidence="1">1387</strain>
    </source>
</reference>
<protein>
    <submittedName>
        <fullName evidence="1 3">Gas vesicle protein</fullName>
    </submittedName>
</protein>
<dbReference type="OrthoDB" id="1798488at2"/>
<dbReference type="EMBL" id="NEFX01000010">
    <property type="protein sequence ID" value="OTW31437.1"/>
    <property type="molecule type" value="Genomic_DNA"/>
</dbReference>
<accession>A0A242VGG7</accession>
<dbReference type="EMBL" id="CP094809">
    <property type="protein sequence ID" value="UXU58308.1"/>
    <property type="molecule type" value="Genomic_DNA"/>
</dbReference>
<dbReference type="AlphaFoldDB" id="A0A242VGG7"/>
<dbReference type="Proteomes" id="UP000195208">
    <property type="component" value="Unassembled WGS sequence"/>
</dbReference>
<evidence type="ECO:0000313" key="4">
    <source>
        <dbReference type="Proteomes" id="UP000195208"/>
    </source>
</evidence>
<dbReference type="Proteomes" id="UP001065705">
    <property type="component" value="Chromosome"/>
</dbReference>
<evidence type="ECO:0000313" key="1">
    <source>
        <dbReference type="EMBL" id="NJI01539.1"/>
    </source>
</evidence>
<reference evidence="2 4" key="1">
    <citation type="submission" date="2017-04" db="EMBL/GenBank/DDBJ databases">
        <title>Staphylococcus agnetis, a potential pathogen in the broiler production.</title>
        <authorList>
            <person name="Poulsen L."/>
        </authorList>
    </citation>
    <scope>NUCLEOTIDE SEQUENCE [LARGE SCALE GENOMIC DNA]</scope>
    <source>
        <strain evidence="2 4">723_310714_2_2_spleen</strain>
    </source>
</reference>
<dbReference type="KEGG" id="sagq:EP23_10010"/>
<keyword evidence="4" id="KW-1185">Reference proteome</keyword>
<organism evidence="1 5">
    <name type="scientific">Staphylococcus agnetis</name>
    <dbReference type="NCBI Taxonomy" id="985762"/>
    <lineage>
        <taxon>Bacteria</taxon>
        <taxon>Bacillati</taxon>
        <taxon>Bacillota</taxon>
        <taxon>Bacilli</taxon>
        <taxon>Bacillales</taxon>
        <taxon>Staphylococcaceae</taxon>
        <taxon>Staphylococcus</taxon>
    </lineage>
</organism>